<dbReference type="InterPro" id="IPR004507">
    <property type="entry name" value="UbiX-like"/>
</dbReference>
<dbReference type="EMBL" id="CP031320">
    <property type="protein sequence ID" value="AXK33070.1"/>
    <property type="molecule type" value="Genomic_DNA"/>
</dbReference>
<reference evidence="8 9" key="1">
    <citation type="submission" date="2018-07" db="EMBL/GenBank/DDBJ databases">
        <title>Draft genome of the type strain Streptomyces armeniacus ATCC 15676.</title>
        <authorList>
            <person name="Labana P."/>
            <person name="Gosse J.T."/>
            <person name="Boddy C.N."/>
        </authorList>
    </citation>
    <scope>NUCLEOTIDE SEQUENCE [LARGE SCALE GENOMIC DNA]</scope>
    <source>
        <strain evidence="8 9">ATCC 15676</strain>
    </source>
</reference>
<feature type="binding site" evidence="5">
    <location>
        <position position="196"/>
    </location>
    <ligand>
        <name>dimethylallyl phosphate</name>
        <dbReference type="ChEBI" id="CHEBI:88052"/>
    </ligand>
</feature>
<evidence type="ECO:0000256" key="5">
    <source>
        <dbReference type="HAMAP-Rule" id="MF_01984"/>
    </source>
</evidence>
<protein>
    <recommendedName>
        <fullName evidence="5">Flavin prenyltransferase UbiX</fullName>
        <ecNumber evidence="5">2.5.1.129</ecNumber>
    </recommendedName>
</protein>
<dbReference type="AlphaFoldDB" id="A0A345XN54"/>
<sequence length="246" mass="25963">MNSSQRRPWVVGVSGASGTPYAAAVLRALLHAGEAVDLVVSRAARLTVLDETGHPFRDAHAADDLHRWLARGADGTPDAYDPDVSGVRHWPAGDLAAGPSSGSYPVRGMLIVPASTECVAGVALGLSKDLLQRTAAVTLKERRPLVVAVRETPLTGTTLRHLVTLDEAGAVVLPTSPAFYAGARGIQDLVDFVAGRALDAVAVPHKLYRRWDPTADRTTQDRSTPDGSPADRTTLERTRGTGGPMP</sequence>
<organism evidence="8 9">
    <name type="scientific">Streptomyces armeniacus</name>
    <dbReference type="NCBI Taxonomy" id="83291"/>
    <lineage>
        <taxon>Bacteria</taxon>
        <taxon>Bacillati</taxon>
        <taxon>Actinomycetota</taxon>
        <taxon>Actinomycetes</taxon>
        <taxon>Kitasatosporales</taxon>
        <taxon>Streptomycetaceae</taxon>
        <taxon>Streptomyces</taxon>
    </lineage>
</organism>
<evidence type="ECO:0000256" key="3">
    <source>
        <dbReference type="ARBA" id="ARBA00022643"/>
    </source>
</evidence>
<comment type="function">
    <text evidence="5">Flavin prenyltransferase that catalyzes the synthesis of the prenylated FMN cofactor (prenyl-FMN) for 4-hydroxy-3-polyprenylbenzoic acid decarboxylase UbiD. The prenyltransferase is metal-independent and links a dimethylallyl moiety from dimethylallyl monophosphate (DMAP) to the flavin N5 and C6 atoms of FMN.</text>
</comment>
<dbReference type="Gene3D" id="3.40.50.1950">
    <property type="entry name" value="Flavin prenyltransferase-like"/>
    <property type="match status" value="1"/>
</dbReference>
<feature type="binding site" evidence="5">
    <location>
        <position position="150"/>
    </location>
    <ligand>
        <name>FMN</name>
        <dbReference type="ChEBI" id="CHEBI:58210"/>
    </ligand>
</feature>
<evidence type="ECO:0000313" key="8">
    <source>
        <dbReference type="EMBL" id="AXK33070.1"/>
    </source>
</evidence>
<feature type="region of interest" description="Disordered" evidence="6">
    <location>
        <begin position="213"/>
        <end position="246"/>
    </location>
</feature>
<feature type="binding site" evidence="5">
    <location>
        <position position="41"/>
    </location>
    <ligand>
        <name>FMN</name>
        <dbReference type="ChEBI" id="CHEBI:58210"/>
    </ligand>
</feature>
<proteinExistence type="inferred from homology"/>
<evidence type="ECO:0000256" key="4">
    <source>
        <dbReference type="ARBA" id="ARBA00022679"/>
    </source>
</evidence>
<feature type="binding site" evidence="5">
    <location>
        <position position="180"/>
    </location>
    <ligand>
        <name>dimethylallyl phosphate</name>
        <dbReference type="ChEBI" id="CHEBI:88052"/>
    </ligand>
</feature>
<comment type="catalytic activity">
    <reaction evidence="5">
        <text>dimethylallyl phosphate + FMNH2 = prenylated FMNH2 + phosphate</text>
        <dbReference type="Rhea" id="RHEA:37743"/>
        <dbReference type="ChEBI" id="CHEBI:43474"/>
        <dbReference type="ChEBI" id="CHEBI:57618"/>
        <dbReference type="ChEBI" id="CHEBI:87467"/>
        <dbReference type="ChEBI" id="CHEBI:88052"/>
        <dbReference type="EC" id="2.5.1.129"/>
    </reaction>
</comment>
<dbReference type="KEGG" id="sarm:DVA86_10830"/>
<dbReference type="RefSeq" id="WP_208877694.1">
    <property type="nucleotide sequence ID" value="NZ_CP031320.1"/>
</dbReference>
<feature type="compositionally biased region" description="Basic and acidic residues" evidence="6">
    <location>
        <begin position="213"/>
        <end position="224"/>
    </location>
</feature>
<keyword evidence="4 5" id="KW-0808">Transferase</keyword>
<dbReference type="InterPro" id="IPR003382">
    <property type="entry name" value="Flavoprotein"/>
</dbReference>
<dbReference type="HAMAP" id="MF_01984">
    <property type="entry name" value="ubiX_pad"/>
    <property type="match status" value="1"/>
</dbReference>
<keyword evidence="3 5" id="KW-0288">FMN</keyword>
<evidence type="ECO:0000256" key="1">
    <source>
        <dbReference type="ARBA" id="ARBA00022602"/>
    </source>
</evidence>
<dbReference type="GO" id="GO:0106141">
    <property type="term" value="F:flavin prenyltransferase activity"/>
    <property type="evidence" value="ECO:0007669"/>
    <property type="project" value="UniProtKB-EC"/>
</dbReference>
<dbReference type="EC" id="2.5.1.129" evidence="5"/>
<comment type="similarity">
    <text evidence="5">Belongs to the UbiX/PAD1 family.</text>
</comment>
<comment type="caution">
    <text evidence="5">Lacks conserved residue(s) required for the propagation of feature annotation.</text>
</comment>
<evidence type="ECO:0000259" key="7">
    <source>
        <dbReference type="Pfam" id="PF02441"/>
    </source>
</evidence>
<name>A0A345XN54_9ACTN</name>
<feature type="binding site" evidence="5">
    <location>
        <begin position="15"/>
        <end position="17"/>
    </location>
    <ligand>
        <name>FMN</name>
        <dbReference type="ChEBI" id="CHEBI:58210"/>
    </ligand>
</feature>
<feature type="domain" description="Flavoprotein" evidence="7">
    <location>
        <begin position="9"/>
        <end position="200"/>
    </location>
</feature>
<dbReference type="Pfam" id="PF02441">
    <property type="entry name" value="Flavoprotein"/>
    <property type="match status" value="1"/>
</dbReference>
<dbReference type="Proteomes" id="UP000254425">
    <property type="component" value="Chromosome"/>
</dbReference>
<dbReference type="SUPFAM" id="SSF52507">
    <property type="entry name" value="Homo-oligomeric flavin-containing Cys decarboxylases, HFCD"/>
    <property type="match status" value="1"/>
</dbReference>
<evidence type="ECO:0000313" key="9">
    <source>
        <dbReference type="Proteomes" id="UP000254425"/>
    </source>
</evidence>
<keyword evidence="9" id="KW-1185">Reference proteome</keyword>
<keyword evidence="1 5" id="KW-0637">Prenyltransferase</keyword>
<evidence type="ECO:0000256" key="6">
    <source>
        <dbReference type="SAM" id="MobiDB-lite"/>
    </source>
</evidence>
<evidence type="ECO:0000256" key="2">
    <source>
        <dbReference type="ARBA" id="ARBA00022630"/>
    </source>
</evidence>
<keyword evidence="2 5" id="KW-0285">Flavoprotein</keyword>
<accession>A0A345XN54</accession>
<dbReference type="NCBIfam" id="TIGR00421">
    <property type="entry name" value="ubiX_pad"/>
    <property type="match status" value="1"/>
</dbReference>
<dbReference type="InterPro" id="IPR036551">
    <property type="entry name" value="Flavin_trans-like"/>
</dbReference>
<gene>
    <name evidence="5" type="primary">ubiX</name>
    <name evidence="8" type="ORF">DVA86_10830</name>
</gene>